<feature type="transmembrane region" description="Helical" evidence="6">
    <location>
        <begin position="94"/>
        <end position="116"/>
    </location>
</feature>
<feature type="transmembrane region" description="Helical" evidence="6">
    <location>
        <begin position="63"/>
        <end position="82"/>
    </location>
</feature>
<dbReference type="AlphaFoldDB" id="A0A7G9GYF3"/>
<dbReference type="PANTHER" id="PTHR30482:SF10">
    <property type="entry name" value="HIGH-AFFINITY BRANCHED-CHAIN AMINO ACID TRANSPORT PROTEIN BRAE"/>
    <property type="match status" value="1"/>
</dbReference>
<keyword evidence="4 6" id="KW-1133">Transmembrane helix</keyword>
<evidence type="ECO:0000256" key="2">
    <source>
        <dbReference type="ARBA" id="ARBA00022475"/>
    </source>
</evidence>
<evidence type="ECO:0000256" key="4">
    <source>
        <dbReference type="ARBA" id="ARBA00022989"/>
    </source>
</evidence>
<keyword evidence="8" id="KW-1185">Reference proteome</keyword>
<keyword evidence="5 6" id="KW-0472">Membrane</keyword>
<evidence type="ECO:0000256" key="1">
    <source>
        <dbReference type="ARBA" id="ARBA00004651"/>
    </source>
</evidence>
<dbReference type="InterPro" id="IPR043428">
    <property type="entry name" value="LivM-like"/>
</dbReference>
<evidence type="ECO:0000313" key="8">
    <source>
        <dbReference type="Proteomes" id="UP000515913"/>
    </source>
</evidence>
<reference evidence="7 8" key="1">
    <citation type="submission" date="2020-08" db="EMBL/GenBank/DDBJ databases">
        <authorList>
            <person name="Liu C."/>
            <person name="Sun Q."/>
        </authorList>
    </citation>
    <scope>NUCLEOTIDE SEQUENCE [LARGE SCALE GENOMIC DNA]</scope>
    <source>
        <strain evidence="7 8">NSJ-57</strain>
    </source>
</reference>
<feature type="transmembrane region" description="Helical" evidence="6">
    <location>
        <begin position="6"/>
        <end position="27"/>
    </location>
</feature>
<comment type="subcellular location">
    <subcellularLocation>
        <location evidence="1">Cell membrane</location>
        <topology evidence="1">Multi-pass membrane protein</topology>
    </subcellularLocation>
</comment>
<dbReference type="PANTHER" id="PTHR30482">
    <property type="entry name" value="HIGH-AFFINITY BRANCHED-CHAIN AMINO ACID TRANSPORT SYSTEM PERMEASE"/>
    <property type="match status" value="1"/>
</dbReference>
<keyword evidence="2" id="KW-1003">Cell membrane</keyword>
<dbReference type="GO" id="GO:0005886">
    <property type="term" value="C:plasma membrane"/>
    <property type="evidence" value="ECO:0007669"/>
    <property type="project" value="UniProtKB-SubCell"/>
</dbReference>
<organism evidence="7 8">
    <name type="scientific">Fusobacterium hominis</name>
    <dbReference type="NCBI Taxonomy" id="2764326"/>
    <lineage>
        <taxon>Bacteria</taxon>
        <taxon>Fusobacteriati</taxon>
        <taxon>Fusobacteriota</taxon>
        <taxon>Fusobacteriia</taxon>
        <taxon>Fusobacteriales</taxon>
        <taxon>Fusobacteriaceae</taxon>
        <taxon>Fusobacterium</taxon>
    </lineage>
</organism>
<evidence type="ECO:0000313" key="7">
    <source>
        <dbReference type="EMBL" id="QNM15835.1"/>
    </source>
</evidence>
<keyword evidence="3 6" id="KW-0812">Transmembrane</keyword>
<feature type="transmembrane region" description="Helical" evidence="6">
    <location>
        <begin position="208"/>
        <end position="232"/>
    </location>
</feature>
<dbReference type="InterPro" id="IPR001851">
    <property type="entry name" value="ABC_transp_permease"/>
</dbReference>
<evidence type="ECO:0000256" key="5">
    <source>
        <dbReference type="ARBA" id="ARBA00023136"/>
    </source>
</evidence>
<gene>
    <name evidence="7" type="ORF">H9Q81_03070</name>
</gene>
<dbReference type="CDD" id="cd06581">
    <property type="entry name" value="TM_PBP1_LivM_like"/>
    <property type="match status" value="1"/>
</dbReference>
<accession>A0A7G9GYF3</accession>
<dbReference type="Pfam" id="PF02653">
    <property type="entry name" value="BPD_transp_2"/>
    <property type="match status" value="1"/>
</dbReference>
<evidence type="ECO:0000256" key="6">
    <source>
        <dbReference type="SAM" id="Phobius"/>
    </source>
</evidence>
<name>A0A7G9GYF3_9FUSO</name>
<dbReference type="EMBL" id="CP060637">
    <property type="protein sequence ID" value="QNM15835.1"/>
    <property type="molecule type" value="Genomic_DNA"/>
</dbReference>
<dbReference type="GO" id="GO:0015658">
    <property type="term" value="F:branched-chain amino acid transmembrane transporter activity"/>
    <property type="evidence" value="ECO:0007669"/>
    <property type="project" value="InterPro"/>
</dbReference>
<feature type="transmembrane region" description="Helical" evidence="6">
    <location>
        <begin position="159"/>
        <end position="177"/>
    </location>
</feature>
<dbReference type="RefSeq" id="WP_187423119.1">
    <property type="nucleotide sequence ID" value="NZ_CP060637.1"/>
</dbReference>
<protein>
    <submittedName>
        <fullName evidence="7">Branched-chain amino acid ABC transporter permease</fullName>
    </submittedName>
</protein>
<proteinExistence type="predicted"/>
<evidence type="ECO:0000256" key="3">
    <source>
        <dbReference type="ARBA" id="ARBA00022692"/>
    </source>
</evidence>
<dbReference type="Proteomes" id="UP000515913">
    <property type="component" value="Chromosome"/>
</dbReference>
<dbReference type="KEGG" id="fho:H9Q81_03070"/>
<sequence length="322" mass="35087">MDYTKKLSYILTLFFVIAIYFLLTTLIGNKIISRYQTTILIFICINIILAVSLNITVGCLGQITIGHAGFMSVGAYAAALFAKSGFMTGMSGYIFALIIGGLIAGIIGIIIGIPALRLYGDYLAIITLAFGEIIRVLIEYFNFTGGAQGLRKIPRFNDFGVIYMIMIVCVIMMFSLMTSRHGRAVLSIRDDEIASAASGINTTYYKTFAFTVSAIFAGIAGGIYAHNLGILGAKQFDYNYSINILVMVVLGGMGSFTGSIISAIVLTILPEVLRGFADYRMIIYSLVLILTMIFRPTGLLGRKEFQISKLIKKFGKNGENNG</sequence>
<feature type="transmembrane region" description="Helical" evidence="6">
    <location>
        <begin position="244"/>
        <end position="269"/>
    </location>
</feature>
<feature type="transmembrane region" description="Helical" evidence="6">
    <location>
        <begin position="122"/>
        <end position="138"/>
    </location>
</feature>
<feature type="transmembrane region" description="Helical" evidence="6">
    <location>
        <begin position="281"/>
        <end position="301"/>
    </location>
</feature>
<feature type="transmembrane region" description="Helical" evidence="6">
    <location>
        <begin position="39"/>
        <end position="57"/>
    </location>
</feature>